<evidence type="ECO:0000313" key="2">
    <source>
        <dbReference type="Proteomes" id="UP000217349"/>
    </source>
</evidence>
<dbReference type="EMBL" id="CP023275">
    <property type="protein sequence ID" value="ATB68190.1"/>
    <property type="molecule type" value="Genomic_DNA"/>
</dbReference>
<reference evidence="2" key="1">
    <citation type="submission" date="2017-09" db="EMBL/GenBank/DDBJ databases">
        <title>The complete genome of Sulfurospirillum sp. JPD-1.</title>
        <authorList>
            <person name="Goris T."/>
        </authorList>
    </citation>
    <scope>NUCLEOTIDE SEQUENCE [LARGE SCALE GENOMIC DNA]</scope>
    <source>
        <strain evidence="2">JPD-1</strain>
    </source>
</reference>
<evidence type="ECO:0000313" key="1">
    <source>
        <dbReference type="EMBL" id="ATB68190.1"/>
    </source>
</evidence>
<organism evidence="1 2">
    <name type="scientific">Sulfurospirillum diekertiae</name>
    <dbReference type="NCBI Taxonomy" id="1854492"/>
    <lineage>
        <taxon>Bacteria</taxon>
        <taxon>Pseudomonadati</taxon>
        <taxon>Campylobacterota</taxon>
        <taxon>Epsilonproteobacteria</taxon>
        <taxon>Campylobacterales</taxon>
        <taxon>Sulfurospirillaceae</taxon>
        <taxon>Sulfurospirillum</taxon>
    </lineage>
</organism>
<proteinExistence type="predicted"/>
<protein>
    <submittedName>
        <fullName evidence="1">Uncharacterized protein</fullName>
    </submittedName>
</protein>
<dbReference type="RefSeq" id="WP_138070093.1">
    <property type="nucleotide sequence ID" value="NZ_CP023275.1"/>
</dbReference>
<gene>
    <name evidence="1" type="ORF">SJPD1_0056</name>
</gene>
<name>A0A290HRG9_9BACT</name>
<dbReference type="Proteomes" id="UP000217349">
    <property type="component" value="Chromosome"/>
</dbReference>
<accession>A0A290HRG9</accession>
<dbReference type="OrthoDB" id="5349376at2"/>
<dbReference type="AlphaFoldDB" id="A0A290HRG9"/>
<dbReference type="KEGG" id="sulj:SJPD1_0056"/>
<sequence>MVNTICRLLHIGKSTYYKYKKENYPIINFLHSFEKDDLLELEQTGRIEKLEFANFQNFVHKQSQFTLLLAELNSFLENDNDPETIHHYIDYLAFAFNTLNAKAMHYKRKFSYEKDVFPLALIDAYDDYIEHHSPELANFFSNDLKLLMQISEHYFPKEEGYSSIVAYFIEADFFPLVKACMYDYPQNMHLTIELCIRFNLYKYKSSYSYKEISEKLKTKIPWNEKGKVLEDMQQDFVKFKNELSQIMKDHESSSKS</sequence>